<evidence type="ECO:0000256" key="1">
    <source>
        <dbReference type="SAM" id="Phobius"/>
    </source>
</evidence>
<keyword evidence="1" id="KW-1133">Transmembrane helix</keyword>
<dbReference type="Proteomes" id="UP000309340">
    <property type="component" value="Unassembled WGS sequence"/>
</dbReference>
<dbReference type="STRING" id="329884.A0A4U0Y6Y5"/>
<sequence>MPITKRQITIALSVYLAALSALAAYALHSSHVYSLPIPDIICALTLALPPLAGIVLETVLSLHDSLAQKGQVQTSRIFQITITAFLIFETVLATLAGTHISPPGSLDCALRERWEELFRAKDGEKIVRIQDGFACCGLRSPRDMAFPFPDARHGSDACVVRYERAQACMDPWREEERKVAIMLLVVPLAVFVWKIAILLSPSSSSAFLPSAIRLPSEDSVGGGSRPRGAIEYHDVEEGAEEEGGDSVRAEVNRLNKDSNVASYVESGRAKAKNGLWQEHERWREAGEGA</sequence>
<protein>
    <recommendedName>
        <fullName evidence="4">Tetraspanin Tsp3</fullName>
    </recommendedName>
</protein>
<feature type="transmembrane region" description="Helical" evidence="1">
    <location>
        <begin position="77"/>
        <end position="96"/>
    </location>
</feature>
<feature type="transmembrane region" description="Helical" evidence="1">
    <location>
        <begin position="33"/>
        <end position="56"/>
    </location>
</feature>
<dbReference type="AlphaFoldDB" id="A0A4U0Y6Y5"/>
<accession>A0A4U0Y6Y5</accession>
<reference evidence="2 3" key="1">
    <citation type="submission" date="2017-03" db="EMBL/GenBank/DDBJ databases">
        <title>Genomes of endolithic fungi from Antarctica.</title>
        <authorList>
            <person name="Coleine C."/>
            <person name="Masonjones S."/>
            <person name="Stajich J.E."/>
        </authorList>
    </citation>
    <scope>NUCLEOTIDE SEQUENCE [LARGE SCALE GENOMIC DNA]</scope>
    <source>
        <strain evidence="2 3">CCFEE 5184</strain>
    </source>
</reference>
<proteinExistence type="predicted"/>
<evidence type="ECO:0000313" key="3">
    <source>
        <dbReference type="Proteomes" id="UP000309340"/>
    </source>
</evidence>
<dbReference type="EMBL" id="NAJQ01000009">
    <property type="protein sequence ID" value="TKA83405.1"/>
    <property type="molecule type" value="Genomic_DNA"/>
</dbReference>
<keyword evidence="1" id="KW-0812">Transmembrane</keyword>
<organism evidence="2 3">
    <name type="scientific">Friedmanniomyces simplex</name>
    <dbReference type="NCBI Taxonomy" id="329884"/>
    <lineage>
        <taxon>Eukaryota</taxon>
        <taxon>Fungi</taxon>
        <taxon>Dikarya</taxon>
        <taxon>Ascomycota</taxon>
        <taxon>Pezizomycotina</taxon>
        <taxon>Dothideomycetes</taxon>
        <taxon>Dothideomycetidae</taxon>
        <taxon>Mycosphaerellales</taxon>
        <taxon>Teratosphaeriaceae</taxon>
        <taxon>Friedmanniomyces</taxon>
    </lineage>
</organism>
<evidence type="ECO:0008006" key="4">
    <source>
        <dbReference type="Google" id="ProtNLM"/>
    </source>
</evidence>
<keyword evidence="3" id="KW-1185">Reference proteome</keyword>
<evidence type="ECO:0000313" key="2">
    <source>
        <dbReference type="EMBL" id="TKA83405.1"/>
    </source>
</evidence>
<name>A0A4U0Y6Y5_9PEZI</name>
<keyword evidence="1" id="KW-0472">Membrane</keyword>
<dbReference type="OrthoDB" id="71600at2759"/>
<feature type="transmembrane region" description="Helical" evidence="1">
    <location>
        <begin position="179"/>
        <end position="199"/>
    </location>
</feature>
<gene>
    <name evidence="2" type="ORF">B0A55_00333</name>
</gene>
<comment type="caution">
    <text evidence="2">The sequence shown here is derived from an EMBL/GenBank/DDBJ whole genome shotgun (WGS) entry which is preliminary data.</text>
</comment>